<sequence length="704" mass="80713">MHVFYAGPGNGILMDLFGLNDRHLHTTGFTGQTKKSCGCPKKIVQFTSLDINIVLKKASVQLAMALESPWPDPLFDGRTTVERRQQFGPSRTHSSTSSATQPSILTQCPSAWDRVRLLAQTGAISTPTRHMGPFRPSREEHFQSSHREKQPLHLPQLDSPPHVKHQSSQHMKYRHDDEDVKRQVDSVTQKPFSPCSPSVLPLSQPHLPNWTSCQERHHSTYEREREENMPGSLDVFARPKKGATAGAYPFIALNHQIGHCPQSSSLPSLTDSFRRLGALPREVEDFFEKLLSDLPPMHRHSKPTAPSLLLTPAFDLGTLKRQVLDLQKEVSRLYNDQECLFKQNKQLWEQLRGICQAPEFVAAEGQVEQVHAALLERQAELEALQEFLRQTPDIEAHLWTVREDRERAREILSLAHGGSAEAAHALTLVMGENKALEEELMQQTVVLENLQEYLIKCRVAQQEEDMEELEEVAARMHAASASCLRRRRKVFSFLRLAAWRARQMREIASRFEVASVKCLALKALTALAEHRRVGQKVRQARQKREGTLVRQVVAAWQHHVYEEQLARLADRRRVFRHCLVGWRQATREGQRHHRIEVKRQRLQEQRLAVDVFKSWHRVMLLATASSRDGVRRAILAWQRRAWRNFCLRVGQRERECGLPGQELTSSGLISCHVCKIEPERRGPRASRGQVQVLLPTQRIRYVKT</sequence>
<dbReference type="AlphaFoldDB" id="W7TIR4"/>
<feature type="region of interest" description="Disordered" evidence="2">
    <location>
        <begin position="123"/>
        <end position="177"/>
    </location>
</feature>
<evidence type="ECO:0000313" key="3">
    <source>
        <dbReference type="EMBL" id="EWM26915.1"/>
    </source>
</evidence>
<feature type="compositionally biased region" description="Basic residues" evidence="2">
    <location>
        <begin position="162"/>
        <end position="173"/>
    </location>
</feature>
<feature type="compositionally biased region" description="Basic and acidic residues" evidence="2">
    <location>
        <begin position="136"/>
        <end position="151"/>
    </location>
</feature>
<dbReference type="EMBL" id="AZIL01000566">
    <property type="protein sequence ID" value="EWM26915.1"/>
    <property type="molecule type" value="Genomic_DNA"/>
</dbReference>
<evidence type="ECO:0000256" key="1">
    <source>
        <dbReference type="SAM" id="Coils"/>
    </source>
</evidence>
<feature type="coiled-coil region" evidence="1">
    <location>
        <begin position="433"/>
        <end position="479"/>
    </location>
</feature>
<name>W7TIR4_9STRA</name>
<protein>
    <submittedName>
        <fullName evidence="3">Uncharacterized protein</fullName>
    </submittedName>
</protein>
<evidence type="ECO:0000313" key="4">
    <source>
        <dbReference type="Proteomes" id="UP000019335"/>
    </source>
</evidence>
<dbReference type="OrthoDB" id="10415500at2759"/>
<dbReference type="Proteomes" id="UP000019335">
    <property type="component" value="Chromosome 7"/>
</dbReference>
<reference evidence="3 4" key="1">
    <citation type="journal article" date="2014" name="Mol. Plant">
        <title>Chromosome Scale Genome Assembly and Transcriptome Profiling of Nannochloropsis gaditana in Nitrogen Depletion.</title>
        <authorList>
            <person name="Corteggiani Carpinelli E."/>
            <person name="Telatin A."/>
            <person name="Vitulo N."/>
            <person name="Forcato C."/>
            <person name="D'Angelo M."/>
            <person name="Schiavon R."/>
            <person name="Vezzi A."/>
            <person name="Giacometti G.M."/>
            <person name="Morosinotto T."/>
            <person name="Valle G."/>
        </authorList>
    </citation>
    <scope>NUCLEOTIDE SEQUENCE [LARGE SCALE GENOMIC DNA]</scope>
    <source>
        <strain evidence="3 4">B-31</strain>
    </source>
</reference>
<feature type="region of interest" description="Disordered" evidence="2">
    <location>
        <begin position="84"/>
        <end position="104"/>
    </location>
</feature>
<feature type="compositionally biased region" description="Polar residues" evidence="2">
    <location>
        <begin position="87"/>
        <end position="104"/>
    </location>
</feature>
<evidence type="ECO:0000256" key="2">
    <source>
        <dbReference type="SAM" id="MobiDB-lite"/>
    </source>
</evidence>
<organism evidence="3 4">
    <name type="scientific">Nannochloropsis gaditana</name>
    <dbReference type="NCBI Taxonomy" id="72520"/>
    <lineage>
        <taxon>Eukaryota</taxon>
        <taxon>Sar</taxon>
        <taxon>Stramenopiles</taxon>
        <taxon>Ochrophyta</taxon>
        <taxon>Eustigmatophyceae</taxon>
        <taxon>Eustigmatales</taxon>
        <taxon>Monodopsidaceae</taxon>
        <taxon>Nannochloropsis</taxon>
    </lineage>
</organism>
<gene>
    <name evidence="3" type="ORF">Naga_100227g4</name>
</gene>
<proteinExistence type="predicted"/>
<keyword evidence="1" id="KW-0175">Coiled coil</keyword>
<keyword evidence="4" id="KW-1185">Reference proteome</keyword>
<accession>W7TIR4</accession>
<comment type="caution">
    <text evidence="3">The sequence shown here is derived from an EMBL/GenBank/DDBJ whole genome shotgun (WGS) entry which is preliminary data.</text>
</comment>